<gene>
    <name evidence="2" type="ORF">PGTUg99_025286</name>
</gene>
<evidence type="ECO:0000256" key="1">
    <source>
        <dbReference type="SAM" id="MobiDB-lite"/>
    </source>
</evidence>
<sequence length="285" mass="31106">MIYYTPGAVRCPGDGTFVSVENVRLGTDVAPVPQPVPHRDGNVDCPAARPLPEKQTQIDLLTPHYGLRRQPVTGNQPASGRLGLNKLLNWCRQLHAHRALTGQFTSNLDFSAPAVYNQSFLGSRLWATRQTPQCSKWVWNSTQSERLSHSCCYIFVSNGGDGQAGRHTFEVVQLCAHVDRLILFPFHLCSLPSHSPPSQSPQLDSRSPATCLSKSPLRQKPNIAAAIVTLSCNALPRPLYVCDDPSNTPKFSGYCTGVTSRATSQDPSAAAPDTLVMTRATRQES</sequence>
<evidence type="ECO:0000313" key="3">
    <source>
        <dbReference type="Proteomes" id="UP000325313"/>
    </source>
</evidence>
<accession>A0A5B0QLD4</accession>
<comment type="caution">
    <text evidence="2">The sequence shown here is derived from an EMBL/GenBank/DDBJ whole genome shotgun (WGS) entry which is preliminary data.</text>
</comment>
<protein>
    <submittedName>
        <fullName evidence="2">Uncharacterized protein</fullName>
    </submittedName>
</protein>
<feature type="region of interest" description="Disordered" evidence="1">
    <location>
        <begin position="260"/>
        <end position="285"/>
    </location>
</feature>
<reference evidence="2 3" key="1">
    <citation type="submission" date="2019-05" db="EMBL/GenBank/DDBJ databases">
        <title>Emergence of the Ug99 lineage of the wheat stem rust pathogen through somatic hybridization.</title>
        <authorList>
            <person name="Li F."/>
            <person name="Upadhyaya N.M."/>
            <person name="Sperschneider J."/>
            <person name="Matny O."/>
            <person name="Nguyen-Phuc H."/>
            <person name="Mago R."/>
            <person name="Raley C."/>
            <person name="Miller M.E."/>
            <person name="Silverstein K.A.T."/>
            <person name="Henningsen E."/>
            <person name="Hirsch C.D."/>
            <person name="Visser B."/>
            <person name="Pretorius Z.A."/>
            <person name="Steffenson B.J."/>
            <person name="Schwessinger B."/>
            <person name="Dodds P.N."/>
            <person name="Figueroa M."/>
        </authorList>
    </citation>
    <scope>NUCLEOTIDE SEQUENCE [LARGE SCALE GENOMIC DNA]</scope>
    <source>
        <strain evidence="2 3">Ug99</strain>
    </source>
</reference>
<dbReference type="Proteomes" id="UP000325313">
    <property type="component" value="Unassembled WGS sequence"/>
</dbReference>
<evidence type="ECO:0000313" key="2">
    <source>
        <dbReference type="EMBL" id="KAA1113980.1"/>
    </source>
</evidence>
<organism evidence="2 3">
    <name type="scientific">Puccinia graminis f. sp. tritici</name>
    <dbReference type="NCBI Taxonomy" id="56615"/>
    <lineage>
        <taxon>Eukaryota</taxon>
        <taxon>Fungi</taxon>
        <taxon>Dikarya</taxon>
        <taxon>Basidiomycota</taxon>
        <taxon>Pucciniomycotina</taxon>
        <taxon>Pucciniomycetes</taxon>
        <taxon>Pucciniales</taxon>
        <taxon>Pucciniaceae</taxon>
        <taxon>Puccinia</taxon>
    </lineage>
</organism>
<proteinExistence type="predicted"/>
<dbReference type="EMBL" id="VDEP01000274">
    <property type="protein sequence ID" value="KAA1113980.1"/>
    <property type="molecule type" value="Genomic_DNA"/>
</dbReference>
<name>A0A5B0QLD4_PUCGR</name>
<dbReference type="AlphaFoldDB" id="A0A5B0QLD4"/>